<feature type="transmembrane region" description="Helical" evidence="2">
    <location>
        <begin position="154"/>
        <end position="176"/>
    </location>
</feature>
<dbReference type="CDD" id="cd22191">
    <property type="entry name" value="DPBB_RlpA_EXP_N-like"/>
    <property type="match status" value="1"/>
</dbReference>
<sequence length="347" mass="37365">MLISTQLINAISKRIAGVQLTYLNIDTLSPTDRCPGALSVTNKDFVVALNPIARDLDFPCMRNISITVGTRLATARVISWCNGCAVGGLDASETLFQYFAPLSEGRLTASWEFIDAPSSSIQPGSTSISFIPSSTPTALPPQSVAERPRSNPSLTIGSTIGGLSAVVLLACLFLFLRHRRRTRQYPETQTIKPYPALGPSSSVLRVAPASIAAAADEKARHRRAYIERQIRGLQDELLQFERSGRLKGHERPQHGELPIQSSTSSSLPSSLISSSSLPVLFALPAFSSAPSTSAMDDRPRTDGEQEIELMRSRVAELEAHLASAWAQGIGDDAPPDYASQVSSNSFT</sequence>
<dbReference type="Proteomes" id="UP001556367">
    <property type="component" value="Unassembled WGS sequence"/>
</dbReference>
<feature type="region of interest" description="Disordered" evidence="1">
    <location>
        <begin position="328"/>
        <end position="347"/>
    </location>
</feature>
<dbReference type="InterPro" id="IPR036908">
    <property type="entry name" value="RlpA-like_sf"/>
</dbReference>
<name>A0ABR3J3L4_9AGAR</name>
<feature type="region of interest" description="Disordered" evidence="1">
    <location>
        <begin position="246"/>
        <end position="265"/>
    </location>
</feature>
<gene>
    <name evidence="3" type="ORF">HGRIS_010208</name>
</gene>
<keyword evidence="2" id="KW-0472">Membrane</keyword>
<evidence type="ECO:0000256" key="1">
    <source>
        <dbReference type="SAM" id="MobiDB-lite"/>
    </source>
</evidence>
<evidence type="ECO:0000313" key="4">
    <source>
        <dbReference type="Proteomes" id="UP001556367"/>
    </source>
</evidence>
<keyword evidence="4" id="KW-1185">Reference proteome</keyword>
<evidence type="ECO:0000313" key="3">
    <source>
        <dbReference type="EMBL" id="KAL0950219.1"/>
    </source>
</evidence>
<dbReference type="Gene3D" id="2.40.40.10">
    <property type="entry name" value="RlpA-like domain"/>
    <property type="match status" value="1"/>
</dbReference>
<evidence type="ECO:0000256" key="2">
    <source>
        <dbReference type="SAM" id="Phobius"/>
    </source>
</evidence>
<keyword evidence="2" id="KW-0812">Transmembrane</keyword>
<organism evidence="3 4">
    <name type="scientific">Hohenbuehelia grisea</name>
    <dbReference type="NCBI Taxonomy" id="104357"/>
    <lineage>
        <taxon>Eukaryota</taxon>
        <taxon>Fungi</taxon>
        <taxon>Dikarya</taxon>
        <taxon>Basidiomycota</taxon>
        <taxon>Agaricomycotina</taxon>
        <taxon>Agaricomycetes</taxon>
        <taxon>Agaricomycetidae</taxon>
        <taxon>Agaricales</taxon>
        <taxon>Pleurotineae</taxon>
        <taxon>Pleurotaceae</taxon>
        <taxon>Hohenbuehelia</taxon>
    </lineage>
</organism>
<dbReference type="SUPFAM" id="SSF50685">
    <property type="entry name" value="Barwin-like endoglucanases"/>
    <property type="match status" value="1"/>
</dbReference>
<protein>
    <submittedName>
        <fullName evidence="3">Uncharacterized protein</fullName>
    </submittedName>
</protein>
<reference evidence="4" key="1">
    <citation type="submission" date="2024-06" db="EMBL/GenBank/DDBJ databases">
        <title>Multi-omics analyses provide insights into the biosynthesis of the anticancer antibiotic pleurotin in Hohenbuehelia grisea.</title>
        <authorList>
            <person name="Weaver J.A."/>
            <person name="Alberti F."/>
        </authorList>
    </citation>
    <scope>NUCLEOTIDE SEQUENCE [LARGE SCALE GENOMIC DNA]</scope>
    <source>
        <strain evidence="4">T-177</strain>
    </source>
</reference>
<dbReference type="EMBL" id="JASNQZ010000012">
    <property type="protein sequence ID" value="KAL0950219.1"/>
    <property type="molecule type" value="Genomic_DNA"/>
</dbReference>
<keyword evidence="2" id="KW-1133">Transmembrane helix</keyword>
<accession>A0ABR3J3L4</accession>
<proteinExistence type="predicted"/>
<comment type="caution">
    <text evidence="3">The sequence shown here is derived from an EMBL/GenBank/DDBJ whole genome shotgun (WGS) entry which is preliminary data.</text>
</comment>